<evidence type="ECO:0000256" key="1">
    <source>
        <dbReference type="ARBA" id="ARBA00010838"/>
    </source>
</evidence>
<keyword evidence="3 6" id="KW-0326">Glycosidase</keyword>
<dbReference type="PROSITE" id="PS00653">
    <property type="entry name" value="GLYCOSYL_HYDROL_F1_2"/>
    <property type="match status" value="1"/>
</dbReference>
<keyword evidence="2 6" id="KW-0378">Hydrolase</keyword>
<dbReference type="InterPro" id="IPR033132">
    <property type="entry name" value="GH_1_N_CS"/>
</dbReference>
<name>A0ABT4BYE6_9LACT</name>
<evidence type="ECO:0000313" key="7">
    <source>
        <dbReference type="EMBL" id="MCY3025288.1"/>
    </source>
</evidence>
<comment type="caution">
    <text evidence="7">The sequence shown here is derived from an EMBL/GenBank/DDBJ whole genome shotgun (WGS) entry which is preliminary data.</text>
</comment>
<evidence type="ECO:0000256" key="6">
    <source>
        <dbReference type="RuleBase" id="RU004468"/>
    </source>
</evidence>
<comment type="similarity">
    <text evidence="1 5">Belongs to the glycosyl hydrolase 1 family.</text>
</comment>
<dbReference type="Proteomes" id="UP001072007">
    <property type="component" value="Unassembled WGS sequence"/>
</dbReference>
<reference evidence="7" key="1">
    <citation type="submission" date="2024-05" db="EMBL/GenBank/DDBJ databases">
        <title>Aerococcus urinae taxonomy study.</title>
        <authorList>
            <person name="Christensen J."/>
            <person name="Senneby E."/>
        </authorList>
    </citation>
    <scope>NUCLEOTIDE SEQUENCE</scope>
    <source>
        <strain evidence="7">CDC-3352-U95</strain>
    </source>
</reference>
<dbReference type="Pfam" id="PF00232">
    <property type="entry name" value="Glyco_hydro_1"/>
    <property type="match status" value="1"/>
</dbReference>
<protein>
    <submittedName>
        <fullName evidence="7">6-phospho-beta-glucosidase</fullName>
    </submittedName>
</protein>
<dbReference type="NCBIfam" id="NF007356">
    <property type="entry name" value="PRK09852.1"/>
    <property type="match status" value="1"/>
</dbReference>
<gene>
    <name evidence="7" type="ORF">ODY23_03025</name>
</gene>
<dbReference type="PANTHER" id="PTHR10353">
    <property type="entry name" value="GLYCOSYL HYDROLASE"/>
    <property type="match status" value="1"/>
</dbReference>
<feature type="active site" description="Nucleophile" evidence="4">
    <location>
        <position position="375"/>
    </location>
</feature>
<dbReference type="InterPro" id="IPR001360">
    <property type="entry name" value="Glyco_hydro_1"/>
</dbReference>
<keyword evidence="8" id="KW-1185">Reference proteome</keyword>
<evidence type="ECO:0000256" key="2">
    <source>
        <dbReference type="ARBA" id="ARBA00022801"/>
    </source>
</evidence>
<dbReference type="InterPro" id="IPR017853">
    <property type="entry name" value="GH"/>
</dbReference>
<dbReference type="RefSeq" id="WP_267982714.1">
    <property type="nucleotide sequence ID" value="NZ_JAOTMC010000011.1"/>
</dbReference>
<dbReference type="Gene3D" id="3.20.20.80">
    <property type="entry name" value="Glycosidases"/>
    <property type="match status" value="1"/>
</dbReference>
<sequence length="477" mass="55098">MSTFPDNFLWGGATAANQLEGAYLEDGKGLTNVDVIPQGKYRWEVARGLLSYKDLPEGEYYPSHEAIDHYHRFKEDVALFAEMGFKCYRFSIAWSRIFPKGIEESPNEAGLKFYEELIDELLKYNIEPVVTLSHFDVPLHLVDAIGSWRNRDMVKHFEKFVVTIFNRFKGKVKYYISFNEINMLLHMPFTGAGIYFDDEDKGHKDEITLNAAHHELVASALATKRLKEIDPNAQMGCMLAAGDFYPYSCDPKDVREAQRDNQWNFFFVDVQSRGEYPRWVLKYIEKENIDIEITAEDKQLLKENTVDYITFSYYSSRTSKADVSEEELQSGNAVDNISNPHLKTTEWGWVIDPLGLRITMNTLWDRYQKPLFIVENGLGAKDTVEADGSIHDDYRIDYLRQHIEQMKLAVIEDGIPLLGYTPWGCIDLVSASEGQMEKRYGFIYVDKNDQGEGSLDRSRKDSFYWYKDVISSNGENL</sequence>
<accession>A0ABT4BYE6</accession>
<proteinExistence type="inferred from homology"/>
<dbReference type="EMBL" id="JAOTMD010000004">
    <property type="protein sequence ID" value="MCY3025288.1"/>
    <property type="molecule type" value="Genomic_DNA"/>
</dbReference>
<dbReference type="InterPro" id="IPR018120">
    <property type="entry name" value="Glyco_hydro_1_AS"/>
</dbReference>
<evidence type="ECO:0000256" key="3">
    <source>
        <dbReference type="ARBA" id="ARBA00023295"/>
    </source>
</evidence>
<evidence type="ECO:0000256" key="4">
    <source>
        <dbReference type="PROSITE-ProRule" id="PRU10055"/>
    </source>
</evidence>
<dbReference type="PROSITE" id="PS00572">
    <property type="entry name" value="GLYCOSYL_HYDROL_F1_1"/>
    <property type="match status" value="1"/>
</dbReference>
<evidence type="ECO:0000256" key="5">
    <source>
        <dbReference type="RuleBase" id="RU003690"/>
    </source>
</evidence>
<organism evidence="7 8">
    <name type="scientific">Aerococcus loyolae</name>
    <dbReference type="NCBI Taxonomy" id="2976809"/>
    <lineage>
        <taxon>Bacteria</taxon>
        <taxon>Bacillati</taxon>
        <taxon>Bacillota</taxon>
        <taxon>Bacilli</taxon>
        <taxon>Lactobacillales</taxon>
        <taxon>Aerococcaceae</taxon>
        <taxon>Aerococcus</taxon>
    </lineage>
</organism>
<evidence type="ECO:0000313" key="8">
    <source>
        <dbReference type="Proteomes" id="UP001072007"/>
    </source>
</evidence>
<dbReference type="PRINTS" id="PR00131">
    <property type="entry name" value="GLHYDRLASE1"/>
</dbReference>
<dbReference type="PANTHER" id="PTHR10353:SF122">
    <property type="entry name" value="6-PHOSPHO-BETA-GLUCOSIDASE ASCB-RELATED"/>
    <property type="match status" value="1"/>
</dbReference>
<dbReference type="GeneID" id="86970460"/>
<dbReference type="SUPFAM" id="SSF51445">
    <property type="entry name" value="(Trans)glycosidases"/>
    <property type="match status" value="1"/>
</dbReference>
<dbReference type="NCBIfam" id="NF007158">
    <property type="entry name" value="PRK09593.1"/>
    <property type="match status" value="1"/>
</dbReference>